<feature type="compositionally biased region" description="Polar residues" evidence="1">
    <location>
        <begin position="1"/>
        <end position="11"/>
    </location>
</feature>
<feature type="compositionally biased region" description="Basic and acidic residues" evidence="1">
    <location>
        <begin position="18"/>
        <end position="43"/>
    </location>
</feature>
<evidence type="ECO:0000313" key="3">
    <source>
        <dbReference type="Proteomes" id="UP000017668"/>
    </source>
</evidence>
<evidence type="ECO:0000313" key="2">
    <source>
        <dbReference type="EMBL" id="EKJ96039.1"/>
    </source>
</evidence>
<accession>A0ABN0HN68</accession>
<keyword evidence="3" id="KW-1185">Reference proteome</keyword>
<proteinExistence type="predicted"/>
<evidence type="ECO:0000256" key="1">
    <source>
        <dbReference type="SAM" id="MobiDB-lite"/>
    </source>
</evidence>
<feature type="region of interest" description="Disordered" evidence="1">
    <location>
        <begin position="161"/>
        <end position="269"/>
    </location>
</feature>
<name>A0ABN0HN68_RHILU</name>
<feature type="region of interest" description="Disordered" evidence="1">
    <location>
        <begin position="98"/>
        <end position="140"/>
    </location>
</feature>
<protein>
    <submittedName>
        <fullName evidence="2">Uncharacterized protein</fullName>
    </submittedName>
</protein>
<feature type="compositionally biased region" description="Basic and acidic residues" evidence="1">
    <location>
        <begin position="98"/>
        <end position="108"/>
    </location>
</feature>
<comment type="caution">
    <text evidence="2">The sequence shown here is derived from an EMBL/GenBank/DDBJ whole genome shotgun (WGS) entry which is preliminary data.</text>
</comment>
<reference evidence="2 3" key="1">
    <citation type="journal article" date="2013" name="Genome Announc.">
        <title>Genome Sequence of Rhizobium lupini HPC(L) Isolated from Saline Desert Soil, Kutch (Gujarat).</title>
        <authorList>
            <person name="Agarwal L."/>
            <person name="Purohit H.J."/>
        </authorList>
    </citation>
    <scope>NUCLEOTIDE SEQUENCE [LARGE SCALE GENOMIC DNA]</scope>
    <source>
        <strain evidence="3">HPC(L)</strain>
    </source>
</reference>
<feature type="compositionally biased region" description="Basic and acidic residues" evidence="1">
    <location>
        <begin position="161"/>
        <end position="196"/>
    </location>
</feature>
<sequence length="269" mass="30387">MVTNGLECQNNGDGDGADTGRRAQKPEAPRAERQHFLGKDRHQCNRATQQHREEIERYCTEDDLFLRDEFKPGEHGFEADRLCRAALLRLADRHRKSCGDDKEHERHTVGNGGAETIKQAAGNGTENGGHLPGRRIPGDGVRQILYRHEIGRQRLDRRSHEGALYAEDDKNGEYRPRGKAVRECQREKSDGTERRNHQAYGHNTPAIVPVGNRSRNKDQEKGRQKLEKTDQAEIKGIAGHFIHLPPNRNTDDLYGKGRKKPGAEETSIG</sequence>
<feature type="compositionally biased region" description="Basic and acidic residues" evidence="1">
    <location>
        <begin position="215"/>
        <end position="233"/>
    </location>
</feature>
<gene>
    <name evidence="2" type="ORF">C241_08936</name>
</gene>
<dbReference type="EMBL" id="AMQQ01000014">
    <property type="protein sequence ID" value="EKJ96039.1"/>
    <property type="molecule type" value="Genomic_DNA"/>
</dbReference>
<dbReference type="Proteomes" id="UP000017668">
    <property type="component" value="Unassembled WGS sequence"/>
</dbReference>
<organism evidence="2 3">
    <name type="scientific">Bradyrhizobium lupini HPC(L)</name>
    <dbReference type="NCBI Taxonomy" id="1229491"/>
    <lineage>
        <taxon>Bacteria</taxon>
        <taxon>Pseudomonadati</taxon>
        <taxon>Pseudomonadota</taxon>
        <taxon>Alphaproteobacteria</taxon>
        <taxon>Hyphomicrobiales</taxon>
        <taxon>Nitrobacteraceae</taxon>
        <taxon>Bradyrhizobium</taxon>
    </lineage>
</organism>
<feature type="region of interest" description="Disordered" evidence="1">
    <location>
        <begin position="1"/>
        <end position="48"/>
    </location>
</feature>